<proteinExistence type="predicted"/>
<organism evidence="1">
    <name type="scientific">Rhizophagus irregularis (strain DAOM 181602 / DAOM 197198 / MUCL 43194)</name>
    <name type="common">Arbuscular mycorrhizal fungus</name>
    <name type="synonym">Glomus intraradices</name>
    <dbReference type="NCBI Taxonomy" id="747089"/>
    <lineage>
        <taxon>Eukaryota</taxon>
        <taxon>Fungi</taxon>
        <taxon>Fungi incertae sedis</taxon>
        <taxon>Mucoromycota</taxon>
        <taxon>Glomeromycotina</taxon>
        <taxon>Glomeromycetes</taxon>
        <taxon>Glomerales</taxon>
        <taxon>Glomeraceae</taxon>
        <taxon>Rhizophagus</taxon>
    </lineage>
</organism>
<sequence length="243" mass="28304">MGVLHPNKVGDIFTTQPNENNIHIIVELPTSPSGKRKNEKSLSQIKFLMNNSSCGINESKINKRRIKKIFKWNSGWIRTEEKGPRYSCLSSHYRAYRDKYSFKFCRFLVLTDLNDCWIFYWLSNDRTVMMFRAIDSSNALDIIGRTLDEDSISTATTTIDPNFPIGSRINFCHLGNLQGEASENVDLFFNRPKVQFEFEDDVANMKDMFDEMTEEEIKGWKFMCDVLAVANRYENINDSNRSR</sequence>
<protein>
    <submittedName>
        <fullName evidence="1">Uncharacterized protein</fullName>
    </submittedName>
</protein>
<dbReference type="VEuPathDB" id="FungiDB:RhiirFUN_019872"/>
<dbReference type="EMBL" id="KI274689">
    <property type="protein sequence ID" value="ESA23539.1"/>
    <property type="molecule type" value="Genomic_DNA"/>
</dbReference>
<reference evidence="1" key="1">
    <citation type="submission" date="2013-07" db="EMBL/GenBank/DDBJ databases">
        <title>The genome of an arbuscular mycorrhizal fungus provides insights into the evolution of the oldest plant symbiosis.</title>
        <authorList>
            <consortium name="DOE Joint Genome Institute"/>
            <person name="Tisserant E."/>
            <person name="Malbreil M."/>
            <person name="Kuo A."/>
            <person name="Kohler A."/>
            <person name="Symeonidi A."/>
            <person name="Balestrini R."/>
            <person name="Charron P."/>
            <person name="Duensing N."/>
            <person name="Frei-dit-Frey N."/>
            <person name="Gianinazzi-Pearson V."/>
            <person name="Gilbert B."/>
            <person name="Handa Y."/>
            <person name="Hijri M."/>
            <person name="Kaul R."/>
            <person name="Kawaguchi M."/>
            <person name="Krajinski F."/>
            <person name="Lammers P."/>
            <person name="Lapierre D."/>
            <person name="Masclaux F.G."/>
            <person name="Murat C."/>
            <person name="Morin E."/>
            <person name="Ndikumana S."/>
            <person name="Pagni M."/>
            <person name="Petitpierre D."/>
            <person name="Requena N."/>
            <person name="Rosikiewicz P."/>
            <person name="Riley R."/>
            <person name="Saito K."/>
            <person name="San Clemente H."/>
            <person name="Shapiro H."/>
            <person name="van Tuinen D."/>
            <person name="Becard G."/>
            <person name="Bonfante P."/>
            <person name="Paszkowski U."/>
            <person name="Shachar-Hill Y."/>
            <person name="Young J.P."/>
            <person name="Sanders I.R."/>
            <person name="Henrissat B."/>
            <person name="Rensing S.A."/>
            <person name="Grigoriev I.V."/>
            <person name="Corradi N."/>
            <person name="Roux C."/>
            <person name="Martin F."/>
        </authorList>
    </citation>
    <scope>NUCLEOTIDE SEQUENCE</scope>
    <source>
        <strain evidence="1">DAOM 197198</strain>
    </source>
</reference>
<name>U9UT22_RHIID</name>
<dbReference type="AlphaFoldDB" id="U9UT22"/>
<dbReference type="HOGENOM" id="CLU_1143046_0_0_1"/>
<evidence type="ECO:0000313" key="1">
    <source>
        <dbReference type="EMBL" id="ESA23539.1"/>
    </source>
</evidence>
<gene>
    <name evidence="1" type="ORF">GLOINDRAFT_15335</name>
</gene>
<accession>U9UT22</accession>